<dbReference type="OrthoDB" id="206692at2759"/>
<evidence type="ECO:0008006" key="4">
    <source>
        <dbReference type="Google" id="ProtNLM"/>
    </source>
</evidence>
<protein>
    <recommendedName>
        <fullName evidence="4">Fe2OG dioxygenase domain-containing protein</fullName>
    </recommendedName>
</protein>
<comment type="caution">
    <text evidence="2">The sequence shown here is derived from an EMBL/GenBank/DDBJ whole genome shotgun (WGS) entry which is preliminary data.</text>
</comment>
<keyword evidence="3" id="KW-1185">Reference proteome</keyword>
<evidence type="ECO:0000313" key="3">
    <source>
        <dbReference type="Proteomes" id="UP000664859"/>
    </source>
</evidence>
<sequence>MQFVHEVTNCDFSPMTAILQSSDKAFQPSELYSTVTGSKFVDESQRRSRVRTFTDEPQLFAHAQTLLARFPLNPLLDYFVVPNDAMHIVYAAGGYFRRHRDYLAITSNAVTEYTLICCLTAPDKGGQTALHINDHTEMYVSKASTTAGGALLFRKDIAHEGLTVEAGEKHVLMFNVCAARRASDARGILLVTFPQDEVRKARGRGCGGEGGGRCLGVLVAMGRCVATVCVAASDSAQGGGAAALPPIVEYRCANASYEDFGTIYRVMTGAYVTADEVTRNRDLLDFYSIPLDMLLIDVAAGMAAEDAAAAAAAAAPDAKRARTESAGGSSSGGGASSSSSGTDPAVNDRVIVCATEERTEVVAALAKHLGLPYVKFRAVFVEGTSSMDALPNDDEDANR</sequence>
<dbReference type="AlphaFoldDB" id="A0A836CA15"/>
<dbReference type="Pfam" id="PF03336">
    <property type="entry name" value="Pox_C4_C10"/>
    <property type="match status" value="1"/>
</dbReference>
<proteinExistence type="predicted"/>
<organism evidence="2 3">
    <name type="scientific">Tribonema minus</name>
    <dbReference type="NCBI Taxonomy" id="303371"/>
    <lineage>
        <taxon>Eukaryota</taxon>
        <taxon>Sar</taxon>
        <taxon>Stramenopiles</taxon>
        <taxon>Ochrophyta</taxon>
        <taxon>PX clade</taxon>
        <taxon>Xanthophyceae</taxon>
        <taxon>Tribonematales</taxon>
        <taxon>Tribonemataceae</taxon>
        <taxon>Tribonema</taxon>
    </lineage>
</organism>
<feature type="region of interest" description="Disordered" evidence="1">
    <location>
        <begin position="321"/>
        <end position="344"/>
    </location>
</feature>
<gene>
    <name evidence="2" type="ORF">JKP88DRAFT_169127</name>
</gene>
<dbReference type="InterPro" id="IPR005004">
    <property type="entry name" value="Poxvirus_C4/C10"/>
</dbReference>
<dbReference type="Gene3D" id="2.60.120.620">
    <property type="entry name" value="q2cbj1_9rhob like domain"/>
    <property type="match status" value="1"/>
</dbReference>
<accession>A0A836CA15</accession>
<reference evidence="2" key="1">
    <citation type="submission" date="2021-02" db="EMBL/GenBank/DDBJ databases">
        <title>First Annotated Genome of the Yellow-green Alga Tribonema minus.</title>
        <authorList>
            <person name="Mahan K.M."/>
        </authorList>
    </citation>
    <scope>NUCLEOTIDE SEQUENCE</scope>
    <source>
        <strain evidence="2">UTEX B ZZ1240</strain>
    </source>
</reference>
<dbReference type="EMBL" id="JAFCMP010000517">
    <property type="protein sequence ID" value="KAG5178134.1"/>
    <property type="molecule type" value="Genomic_DNA"/>
</dbReference>
<evidence type="ECO:0000256" key="1">
    <source>
        <dbReference type="SAM" id="MobiDB-lite"/>
    </source>
</evidence>
<name>A0A836CA15_9STRA</name>
<dbReference type="Proteomes" id="UP000664859">
    <property type="component" value="Unassembled WGS sequence"/>
</dbReference>
<evidence type="ECO:0000313" key="2">
    <source>
        <dbReference type="EMBL" id="KAG5178134.1"/>
    </source>
</evidence>